<sequence length="49" mass="5461">GSRGCRTCHRVRLPPSVAALDIRGPNTDGDVWLFVDTPHRHHGFNLGRL</sequence>
<accession>A0A6J4MEC2</accession>
<organism evidence="1">
    <name type="scientific">uncultured Chloroflexia bacterium</name>
    <dbReference type="NCBI Taxonomy" id="1672391"/>
    <lineage>
        <taxon>Bacteria</taxon>
        <taxon>Bacillati</taxon>
        <taxon>Chloroflexota</taxon>
        <taxon>Chloroflexia</taxon>
        <taxon>environmental samples</taxon>
    </lineage>
</organism>
<feature type="non-terminal residue" evidence="1">
    <location>
        <position position="49"/>
    </location>
</feature>
<feature type="non-terminal residue" evidence="1">
    <location>
        <position position="1"/>
    </location>
</feature>
<gene>
    <name evidence="1" type="ORF">AVDCRST_MAG93-7342</name>
</gene>
<evidence type="ECO:0000313" key="1">
    <source>
        <dbReference type="EMBL" id="CAA9355706.1"/>
    </source>
</evidence>
<dbReference type="EMBL" id="CADCTR010002479">
    <property type="protein sequence ID" value="CAA9355706.1"/>
    <property type="molecule type" value="Genomic_DNA"/>
</dbReference>
<reference evidence="1" key="1">
    <citation type="submission" date="2020-02" db="EMBL/GenBank/DDBJ databases">
        <authorList>
            <person name="Meier V. D."/>
        </authorList>
    </citation>
    <scope>NUCLEOTIDE SEQUENCE</scope>
    <source>
        <strain evidence="1">AVDCRST_MAG93</strain>
    </source>
</reference>
<protein>
    <submittedName>
        <fullName evidence="1">Uncharacterized protein</fullName>
    </submittedName>
</protein>
<dbReference type="AlphaFoldDB" id="A0A6J4MEC2"/>
<name>A0A6J4MEC2_9CHLR</name>
<proteinExistence type="predicted"/>